<sequence length="137" mass="14576">MRPETQQIASETTSARLFQYSPSKEGKKGNAPSSSGGSDLLIPSPNTPSLEMKVSSIITTQAAPQMANVATQIEGPLASMAPSLSLSHCASTLILCRRGEASCWHSDMPIRLGVATDARLQLTLEQSLWGSEESKVM</sequence>
<feature type="compositionally biased region" description="Polar residues" evidence="1">
    <location>
        <begin position="1"/>
        <end position="22"/>
    </location>
</feature>
<reference evidence="2" key="1">
    <citation type="submission" date="2018-11" db="EMBL/GenBank/DDBJ databases">
        <authorList>
            <consortium name="Pathogen Informatics"/>
        </authorList>
    </citation>
    <scope>NUCLEOTIDE SEQUENCE</scope>
</reference>
<dbReference type="AlphaFoldDB" id="A0A3S5FGG8"/>
<dbReference type="EMBL" id="CAAALY010256778">
    <property type="protein sequence ID" value="VEL38063.1"/>
    <property type="molecule type" value="Genomic_DNA"/>
</dbReference>
<evidence type="ECO:0000256" key="1">
    <source>
        <dbReference type="SAM" id="MobiDB-lite"/>
    </source>
</evidence>
<protein>
    <submittedName>
        <fullName evidence="2">Uncharacterized protein</fullName>
    </submittedName>
</protein>
<feature type="region of interest" description="Disordered" evidence="1">
    <location>
        <begin position="1"/>
        <end position="46"/>
    </location>
</feature>
<comment type="caution">
    <text evidence="2">The sequence shown here is derived from an EMBL/GenBank/DDBJ whole genome shotgun (WGS) entry which is preliminary data.</text>
</comment>
<organism evidence="2 3">
    <name type="scientific">Protopolystoma xenopodis</name>
    <dbReference type="NCBI Taxonomy" id="117903"/>
    <lineage>
        <taxon>Eukaryota</taxon>
        <taxon>Metazoa</taxon>
        <taxon>Spiralia</taxon>
        <taxon>Lophotrochozoa</taxon>
        <taxon>Platyhelminthes</taxon>
        <taxon>Monogenea</taxon>
        <taxon>Polyopisthocotylea</taxon>
        <taxon>Polystomatidea</taxon>
        <taxon>Polystomatidae</taxon>
        <taxon>Protopolystoma</taxon>
    </lineage>
</organism>
<dbReference type="Proteomes" id="UP000784294">
    <property type="component" value="Unassembled WGS sequence"/>
</dbReference>
<proteinExistence type="predicted"/>
<name>A0A3S5FGG8_9PLAT</name>
<accession>A0A3S5FGG8</accession>
<evidence type="ECO:0000313" key="3">
    <source>
        <dbReference type="Proteomes" id="UP000784294"/>
    </source>
</evidence>
<keyword evidence="3" id="KW-1185">Reference proteome</keyword>
<evidence type="ECO:0000313" key="2">
    <source>
        <dbReference type="EMBL" id="VEL38063.1"/>
    </source>
</evidence>
<gene>
    <name evidence="2" type="ORF">PXEA_LOCUS31503</name>
</gene>